<proteinExistence type="inferred from homology"/>
<keyword evidence="5 6" id="KW-0949">S-adenosyl-L-methionine</keyword>
<dbReference type="GO" id="GO:0008168">
    <property type="term" value="F:methyltransferase activity"/>
    <property type="evidence" value="ECO:0007669"/>
    <property type="project" value="UniProtKB-UniRule"/>
</dbReference>
<dbReference type="InterPro" id="IPR007213">
    <property type="entry name" value="Ppm1/Ppm2/Tcmp"/>
</dbReference>
<evidence type="ECO:0000256" key="6">
    <source>
        <dbReference type="RuleBase" id="RU362030"/>
    </source>
</evidence>
<accession>A0A1D3DNH3</accession>
<evidence type="ECO:0000256" key="5">
    <source>
        <dbReference type="ARBA" id="ARBA00022691"/>
    </source>
</evidence>
<evidence type="ECO:0000256" key="1">
    <source>
        <dbReference type="ARBA" id="ARBA00003907"/>
    </source>
</evidence>
<keyword evidence="8" id="KW-1185">Reference proteome</keyword>
<comment type="function">
    <text evidence="1 6">Exhibits S-adenosyl-L-methionine-dependent methyltransferase activity.</text>
</comment>
<dbReference type="AlphaFoldDB" id="A0A1D3DNH3"/>
<dbReference type="InterPro" id="IPR029063">
    <property type="entry name" value="SAM-dependent_MTases_sf"/>
</dbReference>
<dbReference type="STRING" id="1306406.J116_004710"/>
<gene>
    <name evidence="7" type="ORF">J116_004710</name>
</gene>
<evidence type="ECO:0000256" key="3">
    <source>
        <dbReference type="ARBA" id="ARBA00022603"/>
    </source>
</evidence>
<dbReference type="OrthoDB" id="9806164at2"/>
<dbReference type="PANTHER" id="PTHR43619:SF2">
    <property type="entry name" value="S-ADENOSYL-L-METHIONINE-DEPENDENT METHYLTRANSFERASES SUPERFAMILY PROTEIN"/>
    <property type="match status" value="1"/>
</dbReference>
<dbReference type="Proteomes" id="UP000095329">
    <property type="component" value="Unassembled WGS sequence"/>
</dbReference>
<evidence type="ECO:0000256" key="2">
    <source>
        <dbReference type="ARBA" id="ARBA00008138"/>
    </source>
</evidence>
<dbReference type="Gene3D" id="3.40.50.150">
    <property type="entry name" value="Vaccinia Virus protein VP39"/>
    <property type="match status" value="1"/>
</dbReference>
<dbReference type="SUPFAM" id="SSF53335">
    <property type="entry name" value="S-adenosyl-L-methionine-dependent methyltransferases"/>
    <property type="match status" value="1"/>
</dbReference>
<dbReference type="GO" id="GO:0032259">
    <property type="term" value="P:methylation"/>
    <property type="evidence" value="ECO:0007669"/>
    <property type="project" value="UniProtKB-KW"/>
</dbReference>
<reference evidence="7 8" key="1">
    <citation type="journal article" date="2013" name="Genome Announc.">
        <title>Genome Sequence of Streptomyces violaceusniger Strain SPC6, a Halotolerant Streptomycete That Exhibits Rapid Growth and Development.</title>
        <authorList>
            <person name="Chen X."/>
            <person name="Zhang B."/>
            <person name="Zhang W."/>
            <person name="Wu X."/>
            <person name="Zhang M."/>
            <person name="Chen T."/>
            <person name="Liu G."/>
            <person name="Dyson P."/>
        </authorList>
    </citation>
    <scope>NUCLEOTIDE SEQUENCE [LARGE SCALE GENOMIC DNA]</scope>
    <source>
        <strain evidence="7 8">SPC6</strain>
    </source>
</reference>
<dbReference type="NCBIfam" id="TIGR00027">
    <property type="entry name" value="mthyl_TIGR00027"/>
    <property type="match status" value="1"/>
</dbReference>
<dbReference type="EMBL" id="ASHX02000001">
    <property type="protein sequence ID" value="OEJ93874.1"/>
    <property type="molecule type" value="Genomic_DNA"/>
</dbReference>
<sequence>MEPISYTAQWTSAARAVESERSEDRLFTDPYARALAAPRGFELLEKYGGGGLLPFLAIRTRFYDDTIAAVLVETGIRQVVFVAAGMDTRVYRMDWPAGTVVYEIDHAALIEEKRGRLARLGVTARAERREVAADLTADWEVALFQAGHDPGRRTLWVAEGLLFFLTSEQAGGLLETLARLSAPGSRLVTDMVNESMLSTPLNQKFLANLRQDGTPWQFGTDEPEEFLSHWGWKAHVVKEPGEPGPGQHRWPYGLRPRERRGVPRSWLVHAEATAPDAARPGPGV</sequence>
<evidence type="ECO:0000256" key="4">
    <source>
        <dbReference type="ARBA" id="ARBA00022679"/>
    </source>
</evidence>
<dbReference type="InterPro" id="IPR011610">
    <property type="entry name" value="SAM_mthyl_Trfase_ML2640-like"/>
</dbReference>
<dbReference type="Pfam" id="PF04072">
    <property type="entry name" value="LCM"/>
    <property type="match status" value="1"/>
</dbReference>
<evidence type="ECO:0000313" key="7">
    <source>
        <dbReference type="EMBL" id="OEJ93874.1"/>
    </source>
</evidence>
<keyword evidence="4" id="KW-0808">Transferase</keyword>
<comment type="caution">
    <text evidence="7">The sequence shown here is derived from an EMBL/GenBank/DDBJ whole genome shotgun (WGS) entry which is preliminary data.</text>
</comment>
<organism evidence="7 8">
    <name type="scientific">Streptomyces thermolilacinus SPC6</name>
    <dbReference type="NCBI Taxonomy" id="1306406"/>
    <lineage>
        <taxon>Bacteria</taxon>
        <taxon>Bacillati</taxon>
        <taxon>Actinomycetota</taxon>
        <taxon>Actinomycetes</taxon>
        <taxon>Kitasatosporales</taxon>
        <taxon>Streptomycetaceae</taxon>
        <taxon>Streptomyces</taxon>
    </lineage>
</organism>
<dbReference type="EC" id="2.1.1.-" evidence="6"/>
<dbReference type="PANTHER" id="PTHR43619">
    <property type="entry name" value="S-ADENOSYL-L-METHIONINE-DEPENDENT METHYLTRANSFERASE YKTD-RELATED"/>
    <property type="match status" value="1"/>
</dbReference>
<evidence type="ECO:0000313" key="8">
    <source>
        <dbReference type="Proteomes" id="UP000095329"/>
    </source>
</evidence>
<dbReference type="eggNOG" id="COG3315">
    <property type="taxonomic scope" value="Bacteria"/>
</dbReference>
<name>A0A1D3DNH3_9ACTN</name>
<protein>
    <recommendedName>
        <fullName evidence="6">S-adenosyl-L-methionine-dependent methyltransferase</fullName>
        <ecNumber evidence="6">2.1.1.-</ecNumber>
    </recommendedName>
</protein>
<dbReference type="RefSeq" id="WP_023590503.1">
    <property type="nucleotide sequence ID" value="NZ_ASHX02000001.1"/>
</dbReference>
<comment type="similarity">
    <text evidence="2 6">Belongs to the UPF0677 family.</text>
</comment>
<keyword evidence="3 6" id="KW-0489">Methyltransferase</keyword>